<evidence type="ECO:0000313" key="3">
    <source>
        <dbReference type="Proteomes" id="UP000314294"/>
    </source>
</evidence>
<sequence>MLEPPEPADNLPPARSWLLRPDPRPPPPPLLSPPKLPMPAMEAWEETYWMEMMIPRVGVIQNKQTLTLGSGSVMSELLVQ</sequence>
<dbReference type="EMBL" id="SRLO01000034">
    <property type="protein sequence ID" value="TNN83161.1"/>
    <property type="molecule type" value="Genomic_DNA"/>
</dbReference>
<comment type="caution">
    <text evidence="2">The sequence shown here is derived from an EMBL/GenBank/DDBJ whole genome shotgun (WGS) entry which is preliminary data.</text>
</comment>
<proteinExistence type="predicted"/>
<dbReference type="AlphaFoldDB" id="A0A4Z2IZJ6"/>
<organism evidence="2 3">
    <name type="scientific">Liparis tanakae</name>
    <name type="common">Tanaka's snailfish</name>
    <dbReference type="NCBI Taxonomy" id="230148"/>
    <lineage>
        <taxon>Eukaryota</taxon>
        <taxon>Metazoa</taxon>
        <taxon>Chordata</taxon>
        <taxon>Craniata</taxon>
        <taxon>Vertebrata</taxon>
        <taxon>Euteleostomi</taxon>
        <taxon>Actinopterygii</taxon>
        <taxon>Neopterygii</taxon>
        <taxon>Teleostei</taxon>
        <taxon>Neoteleostei</taxon>
        <taxon>Acanthomorphata</taxon>
        <taxon>Eupercaria</taxon>
        <taxon>Perciformes</taxon>
        <taxon>Cottioidei</taxon>
        <taxon>Cottales</taxon>
        <taxon>Liparidae</taxon>
        <taxon>Liparis</taxon>
    </lineage>
</organism>
<evidence type="ECO:0000313" key="2">
    <source>
        <dbReference type="EMBL" id="TNN83161.1"/>
    </source>
</evidence>
<feature type="compositionally biased region" description="Pro residues" evidence="1">
    <location>
        <begin position="24"/>
        <end position="37"/>
    </location>
</feature>
<protein>
    <submittedName>
        <fullName evidence="2">Uncharacterized protein</fullName>
    </submittedName>
</protein>
<dbReference type="Proteomes" id="UP000314294">
    <property type="component" value="Unassembled WGS sequence"/>
</dbReference>
<keyword evidence="3" id="KW-1185">Reference proteome</keyword>
<accession>A0A4Z2IZJ6</accession>
<gene>
    <name evidence="2" type="ORF">EYF80_006494</name>
</gene>
<evidence type="ECO:0000256" key="1">
    <source>
        <dbReference type="SAM" id="MobiDB-lite"/>
    </source>
</evidence>
<reference evidence="2 3" key="1">
    <citation type="submission" date="2019-03" db="EMBL/GenBank/DDBJ databases">
        <title>First draft genome of Liparis tanakae, snailfish: a comprehensive survey of snailfish specific genes.</title>
        <authorList>
            <person name="Kim W."/>
            <person name="Song I."/>
            <person name="Jeong J.-H."/>
            <person name="Kim D."/>
            <person name="Kim S."/>
            <person name="Ryu S."/>
            <person name="Song J.Y."/>
            <person name="Lee S.K."/>
        </authorList>
    </citation>
    <scope>NUCLEOTIDE SEQUENCE [LARGE SCALE GENOMIC DNA]</scope>
    <source>
        <tissue evidence="2">Muscle</tissue>
    </source>
</reference>
<feature type="region of interest" description="Disordered" evidence="1">
    <location>
        <begin position="1"/>
        <end position="37"/>
    </location>
</feature>
<name>A0A4Z2IZJ6_9TELE</name>